<dbReference type="AlphaFoldDB" id="A0A146K4N6"/>
<protein>
    <submittedName>
        <fullName evidence="1">Uncharacterized protein</fullName>
    </submittedName>
</protein>
<organism evidence="1">
    <name type="scientific">Trepomonas sp. PC1</name>
    <dbReference type="NCBI Taxonomy" id="1076344"/>
    <lineage>
        <taxon>Eukaryota</taxon>
        <taxon>Metamonada</taxon>
        <taxon>Diplomonadida</taxon>
        <taxon>Hexamitidae</taxon>
        <taxon>Hexamitinae</taxon>
        <taxon>Trepomonas</taxon>
    </lineage>
</organism>
<feature type="non-terminal residue" evidence="1">
    <location>
        <position position="1"/>
    </location>
</feature>
<accession>A0A146K4N6</accession>
<gene>
    <name evidence="1" type="ORF">TPC1_17067</name>
</gene>
<reference evidence="1" key="1">
    <citation type="submission" date="2015-07" db="EMBL/GenBank/DDBJ databases">
        <title>Adaptation to a free-living lifestyle via gene acquisitions in the diplomonad Trepomonas sp. PC1.</title>
        <authorList>
            <person name="Xu F."/>
            <person name="Jerlstrom-Hultqvist J."/>
            <person name="Kolisko M."/>
            <person name="Simpson A.G.B."/>
            <person name="Roger A.J."/>
            <person name="Svard S.G."/>
            <person name="Andersson J.O."/>
        </authorList>
    </citation>
    <scope>NUCLEOTIDE SEQUENCE</scope>
    <source>
        <strain evidence="1">PC1</strain>
    </source>
</reference>
<proteinExistence type="predicted"/>
<evidence type="ECO:0000313" key="1">
    <source>
        <dbReference type="EMBL" id="JAP91348.1"/>
    </source>
</evidence>
<sequence length="1117" mass="129863">KLHKQTVTITEQSSQLLNFSEKLSSEDLNKFAADKMGKLAIIQGYFGSGKTECIFDIMQFFATQFFSFCCYIPMRPEGSFETLDLQKMQLIPTEFITNQTQKIQVFDIYHYIIIHLLYAVYLHNIKVINQKIKNSFSSQHDINKIYSVCPGFYKILGCGQYSKQLQITQEITKDVLLRLLDIIQSNCLLMLLAFDDLQSSFLQEETKIVLNLLELFPRLCIITSESPSINCTHQSFSTSGNASGALTDSVCTLFKQFADDNKPQDLSKFEIRTIQNQKSDIASIGSCRSANSGPIQFNQVEQKKTVEIRTTSFIYVQAQVKKLMATILSVNYFSQQATDDYLSQFGFTDQEINLTILRKSQGSVKLIRQTIQQLYQHSGWLSLNNMALQTTELIQSDEMIIITAYIRAKNQFQIQQKDLEILQICSIFGYYVDLNWLFKVIDMRQDQISSLCTQLGSVHGYLFSFSLPNCNLKHKNYQSNTHDYKQEITFVWQSTIACKIFLESATSQFSQQLLNTAAFLMERYMTQYSALEAKTERYSFFLPKQHEEQCEQYTEYIIDLINSKADQFLITKSNDKSSLIRLLKRQSQSKLVKSIQLVKPVEQDQFGQNFDGLFVSIELLTRCLNPCTNQLPDIFDQIELMQLNYELLKKVQFHGLVPKMYFQFLDYAIQQENETKIQLSNLGIEQKIQFSENQLSDLQKYRGYQLVEQDKQFQFYLIIDPLYDVINKLHQDFINFQVQQLRHTNFANITKINLKVSFLEFVKIYNNIAVQFVLEQKYDEALTLLLRVANGAGIKNLVVNADQIQDYFGDFCYRFQRISKLSILQQSAVEENVQKAIFYTALIALIQNKQMYAFNILIGLVNRGITNGISDYVLIAISILFSKYEYFESVKLNETYVLKSLQQFYSQISNFHLRHLLLLLIFEVKQKSTIIDQLCLEQFRYQMSNYFQEAKSRPFGIEILLTIPLYITLSFSRFEKQYTAQLSQNLLKDLTYVNLPQVIPLLVTTGICSMMYILHTTDKMPRLSECNTVYDHCQILIQFETLLEFKQYTEAFKVGYLNEHDGVFNKQITIAMLKLKLMVNELNVHDLLNQLSKIVVKDSKKQLKEQLEQLKIMEIGK</sequence>
<name>A0A146K4N6_9EUKA</name>
<dbReference type="EMBL" id="GDID01005258">
    <property type="protein sequence ID" value="JAP91348.1"/>
    <property type="molecule type" value="Transcribed_RNA"/>
</dbReference>